<evidence type="ECO:0000256" key="3">
    <source>
        <dbReference type="ARBA" id="ARBA00022691"/>
    </source>
</evidence>
<sequence length="308" mass="34832">MTRLTAKLIRKAKGVSRLLPPLLRANRDINRAQLELKWIKNELPKEEWIMAINRRARLVPLQYILKSQPFGGLSIACREGVLVPRWETEEWCTRLAELLEKNNARTLKIVDACTGTGCIPLLLNHQIKYFADKFEAIGFDVSIEALELAKKNLKTYISNHDMSSTQTKISFQSANVFDPNLCKNFSEIGDIDIVTANPPYIPAEDYLKSTQRNGVERSVRLYEPRLALVGDVEFYTQLINNVVLPLSAKGFVFELGYVHQACAVRQALDSNLWGVGTMNDSATKLRCVVGWRKGESLTFLESLCDTIL</sequence>
<gene>
    <name evidence="4" type="ORF">LELG_03347</name>
</gene>
<dbReference type="KEGG" id="lel:PVL30_002845"/>
<reference evidence="4 5" key="1">
    <citation type="journal article" date="2009" name="Nature">
        <title>Evolution of pathogenicity and sexual reproduction in eight Candida genomes.</title>
        <authorList>
            <person name="Butler G."/>
            <person name="Rasmussen M.D."/>
            <person name="Lin M.F."/>
            <person name="Santos M.A."/>
            <person name="Sakthikumar S."/>
            <person name="Munro C.A."/>
            <person name="Rheinbay E."/>
            <person name="Grabherr M."/>
            <person name="Forche A."/>
            <person name="Reedy J.L."/>
            <person name="Agrafioti I."/>
            <person name="Arnaud M.B."/>
            <person name="Bates S."/>
            <person name="Brown A.J."/>
            <person name="Brunke S."/>
            <person name="Costanzo M.C."/>
            <person name="Fitzpatrick D.A."/>
            <person name="de Groot P.W."/>
            <person name="Harris D."/>
            <person name="Hoyer L.L."/>
            <person name="Hube B."/>
            <person name="Klis F.M."/>
            <person name="Kodira C."/>
            <person name="Lennard N."/>
            <person name="Logue M.E."/>
            <person name="Martin R."/>
            <person name="Neiman A.M."/>
            <person name="Nikolaou E."/>
            <person name="Quail M.A."/>
            <person name="Quinn J."/>
            <person name="Santos M.C."/>
            <person name="Schmitzberger F.F."/>
            <person name="Sherlock G."/>
            <person name="Shah P."/>
            <person name="Silverstein K.A."/>
            <person name="Skrzypek M.S."/>
            <person name="Soll D."/>
            <person name="Staggs R."/>
            <person name="Stansfield I."/>
            <person name="Stumpf M.P."/>
            <person name="Sudbery P.E."/>
            <person name="Srikantha T."/>
            <person name="Zeng Q."/>
            <person name="Berman J."/>
            <person name="Berriman M."/>
            <person name="Heitman J."/>
            <person name="Gow N.A."/>
            <person name="Lorenz M.C."/>
            <person name="Birren B.W."/>
            <person name="Kellis M."/>
            <person name="Cuomo C.A."/>
        </authorList>
    </citation>
    <scope>NUCLEOTIDE SEQUENCE [LARGE SCALE GENOMIC DNA]</scope>
    <source>
        <strain evidence="5">ATCC 11503 / BCRC 21390 / CBS 2605 / JCM 1781 / NBRC 1676 / NRRL YB-4239</strain>
    </source>
</reference>
<evidence type="ECO:0000313" key="4">
    <source>
        <dbReference type="EMBL" id="EDK45168.1"/>
    </source>
</evidence>
<dbReference type="EMBL" id="CH981527">
    <property type="protein sequence ID" value="EDK45168.1"/>
    <property type="molecule type" value="Genomic_DNA"/>
</dbReference>
<dbReference type="Gene3D" id="3.40.50.150">
    <property type="entry name" value="Vaccinia Virus protein VP39"/>
    <property type="match status" value="1"/>
</dbReference>
<dbReference type="Proteomes" id="UP000001996">
    <property type="component" value="Unassembled WGS sequence"/>
</dbReference>
<dbReference type="STRING" id="379508.A5E160"/>
<dbReference type="InterPro" id="IPR004556">
    <property type="entry name" value="HemK-like"/>
</dbReference>
<proteinExistence type="predicted"/>
<dbReference type="FunCoup" id="A5E160">
    <property type="interactions" value="73"/>
</dbReference>
<dbReference type="AlphaFoldDB" id="A5E160"/>
<dbReference type="GO" id="GO:0008757">
    <property type="term" value="F:S-adenosylmethionine-dependent methyltransferase activity"/>
    <property type="evidence" value="ECO:0007669"/>
    <property type="project" value="EnsemblFungi"/>
</dbReference>
<keyword evidence="1" id="KW-0489">Methyltransferase</keyword>
<keyword evidence="2" id="KW-0808">Transferase</keyword>
<dbReference type="GO" id="GO:0008276">
    <property type="term" value="F:protein methyltransferase activity"/>
    <property type="evidence" value="ECO:0007669"/>
    <property type="project" value="InterPro"/>
</dbReference>
<dbReference type="InterPro" id="IPR050320">
    <property type="entry name" value="N5-glutamine_MTase"/>
</dbReference>
<name>A5E160_LODEL</name>
<evidence type="ECO:0000256" key="2">
    <source>
        <dbReference type="ARBA" id="ARBA00022679"/>
    </source>
</evidence>
<dbReference type="PANTHER" id="PTHR18895:SF74">
    <property type="entry name" value="MTRF1L RELEASE FACTOR GLUTAMINE METHYLTRANSFERASE"/>
    <property type="match status" value="1"/>
</dbReference>
<dbReference type="NCBIfam" id="TIGR00536">
    <property type="entry name" value="hemK_fam"/>
    <property type="match status" value="1"/>
</dbReference>
<dbReference type="GO" id="GO:0032259">
    <property type="term" value="P:methylation"/>
    <property type="evidence" value="ECO:0007669"/>
    <property type="project" value="UniProtKB-KW"/>
</dbReference>
<protein>
    <recommendedName>
        <fullName evidence="6">Methyltransferase domain-containing protein</fullName>
    </recommendedName>
</protein>
<dbReference type="InParanoid" id="A5E160"/>
<keyword evidence="5" id="KW-1185">Reference proteome</keyword>
<dbReference type="OMA" id="MPRIPYS"/>
<dbReference type="GO" id="GO:0006451">
    <property type="term" value="P:translational readthrough"/>
    <property type="evidence" value="ECO:0007669"/>
    <property type="project" value="EnsemblFungi"/>
</dbReference>
<dbReference type="eggNOG" id="KOG2904">
    <property type="taxonomic scope" value="Eukaryota"/>
</dbReference>
<dbReference type="CDD" id="cd02440">
    <property type="entry name" value="AdoMet_MTases"/>
    <property type="match status" value="1"/>
</dbReference>
<evidence type="ECO:0000313" key="5">
    <source>
        <dbReference type="Proteomes" id="UP000001996"/>
    </source>
</evidence>
<organism evidence="4 5">
    <name type="scientific">Lodderomyces elongisporus (strain ATCC 11503 / CBS 2605 / JCM 1781 / NBRC 1676 / NRRL YB-4239)</name>
    <name type="common">Yeast</name>
    <name type="synonym">Saccharomyces elongisporus</name>
    <dbReference type="NCBI Taxonomy" id="379508"/>
    <lineage>
        <taxon>Eukaryota</taxon>
        <taxon>Fungi</taxon>
        <taxon>Dikarya</taxon>
        <taxon>Ascomycota</taxon>
        <taxon>Saccharomycotina</taxon>
        <taxon>Pichiomycetes</taxon>
        <taxon>Debaryomycetaceae</taxon>
        <taxon>Candida/Lodderomyces clade</taxon>
        <taxon>Lodderomyces</taxon>
    </lineage>
</organism>
<keyword evidence="3" id="KW-0949">S-adenosyl-L-methionine</keyword>
<dbReference type="VEuPathDB" id="FungiDB:LELG_03347"/>
<dbReference type="InterPro" id="IPR029063">
    <property type="entry name" value="SAM-dependent_MTases_sf"/>
</dbReference>
<evidence type="ECO:0008006" key="6">
    <source>
        <dbReference type="Google" id="ProtNLM"/>
    </source>
</evidence>
<dbReference type="PANTHER" id="PTHR18895">
    <property type="entry name" value="HEMK METHYLTRANSFERASE"/>
    <property type="match status" value="1"/>
</dbReference>
<accession>A5E160</accession>
<dbReference type="SUPFAM" id="SSF53335">
    <property type="entry name" value="S-adenosyl-L-methionine-dependent methyltransferases"/>
    <property type="match status" value="1"/>
</dbReference>
<dbReference type="GO" id="GO:0005739">
    <property type="term" value="C:mitochondrion"/>
    <property type="evidence" value="ECO:0007669"/>
    <property type="project" value="TreeGrafter"/>
</dbReference>
<evidence type="ECO:0000256" key="1">
    <source>
        <dbReference type="ARBA" id="ARBA00022603"/>
    </source>
</evidence>
<dbReference type="OrthoDB" id="269872at2759"/>
<dbReference type="HOGENOM" id="CLU_018398_0_2_1"/>
<dbReference type="GeneID" id="5232460"/>